<gene>
    <name evidence="1" type="ORF">RISK_006418</name>
</gene>
<evidence type="ECO:0000313" key="2">
    <source>
        <dbReference type="Proteomes" id="UP000036367"/>
    </source>
</evidence>
<organism evidence="1 2">
    <name type="scientific">Rhodopirellula islandica</name>
    <dbReference type="NCBI Taxonomy" id="595434"/>
    <lineage>
        <taxon>Bacteria</taxon>
        <taxon>Pseudomonadati</taxon>
        <taxon>Planctomycetota</taxon>
        <taxon>Planctomycetia</taxon>
        <taxon>Pirellulales</taxon>
        <taxon>Pirellulaceae</taxon>
        <taxon>Rhodopirellula</taxon>
    </lineage>
</organism>
<sequence>MKRVTPVMSGDQLYWREKVLTLLTIWPGNRIDRLVTTARKVLSRSDGMIGHNDVSRLGVRPGCE</sequence>
<dbReference type="EMBL" id="LECT01000053">
    <property type="protein sequence ID" value="KLU01571.1"/>
    <property type="molecule type" value="Genomic_DNA"/>
</dbReference>
<comment type="caution">
    <text evidence="1">The sequence shown here is derived from an EMBL/GenBank/DDBJ whole genome shotgun (WGS) entry which is preliminary data.</text>
</comment>
<dbReference type="AlphaFoldDB" id="A0A0J1B510"/>
<name>A0A0J1B510_RHOIS</name>
<reference evidence="1" key="1">
    <citation type="submission" date="2015-05" db="EMBL/GenBank/DDBJ databases">
        <title>Permanent draft genome of Rhodopirellula islandicus K833.</title>
        <authorList>
            <person name="Kizina J."/>
            <person name="Richter M."/>
            <person name="Glockner F.O."/>
            <person name="Harder J."/>
        </authorList>
    </citation>
    <scope>NUCLEOTIDE SEQUENCE [LARGE SCALE GENOMIC DNA]</scope>
    <source>
        <strain evidence="1">K833</strain>
    </source>
</reference>
<proteinExistence type="predicted"/>
<keyword evidence="2" id="KW-1185">Reference proteome</keyword>
<dbReference type="PATRIC" id="fig|595434.4.peg.6101"/>
<accession>A0A0J1B510</accession>
<dbReference type="Proteomes" id="UP000036367">
    <property type="component" value="Unassembled WGS sequence"/>
</dbReference>
<evidence type="ECO:0000313" key="1">
    <source>
        <dbReference type="EMBL" id="KLU01571.1"/>
    </source>
</evidence>
<protein>
    <submittedName>
        <fullName evidence="1">Uncharacterized protein</fullName>
    </submittedName>
</protein>